<accession>A0A8J3RR88</accession>
<feature type="transmembrane region" description="Helical" evidence="7">
    <location>
        <begin position="400"/>
        <end position="422"/>
    </location>
</feature>
<name>A0A8J3RR88_9ACTN</name>
<dbReference type="SUPFAM" id="SSF56112">
    <property type="entry name" value="Protein kinase-like (PK-like)"/>
    <property type="match status" value="1"/>
</dbReference>
<evidence type="ECO:0000256" key="5">
    <source>
        <dbReference type="PROSITE-ProRule" id="PRU10141"/>
    </source>
</evidence>
<dbReference type="PANTHER" id="PTHR43289">
    <property type="entry name" value="MITOGEN-ACTIVATED PROTEIN KINASE KINASE KINASE 20-RELATED"/>
    <property type="match status" value="1"/>
</dbReference>
<feature type="compositionally biased region" description="Pro residues" evidence="6">
    <location>
        <begin position="301"/>
        <end position="314"/>
    </location>
</feature>
<dbReference type="Gene3D" id="3.30.200.20">
    <property type="entry name" value="Phosphorylase Kinase, domain 1"/>
    <property type="match status" value="1"/>
</dbReference>
<dbReference type="GO" id="GO:0004674">
    <property type="term" value="F:protein serine/threonine kinase activity"/>
    <property type="evidence" value="ECO:0007669"/>
    <property type="project" value="TreeGrafter"/>
</dbReference>
<dbReference type="InterPro" id="IPR011009">
    <property type="entry name" value="Kinase-like_dom_sf"/>
</dbReference>
<keyword evidence="4 5" id="KW-0067">ATP-binding</keyword>
<dbReference type="PROSITE" id="PS50011">
    <property type="entry name" value="PROTEIN_KINASE_DOM"/>
    <property type="match status" value="1"/>
</dbReference>
<feature type="binding site" evidence="5">
    <location>
        <position position="40"/>
    </location>
    <ligand>
        <name>ATP</name>
        <dbReference type="ChEBI" id="CHEBI:30616"/>
    </ligand>
</feature>
<evidence type="ECO:0000256" key="2">
    <source>
        <dbReference type="ARBA" id="ARBA00022741"/>
    </source>
</evidence>
<dbReference type="GO" id="GO:0005524">
    <property type="term" value="F:ATP binding"/>
    <property type="evidence" value="ECO:0007669"/>
    <property type="project" value="UniProtKB-UniRule"/>
</dbReference>
<keyword evidence="1" id="KW-0808">Transferase</keyword>
<feature type="domain" description="Protein kinase" evidence="8">
    <location>
        <begin position="12"/>
        <end position="263"/>
    </location>
</feature>
<dbReference type="AlphaFoldDB" id="A0A8J3RR88"/>
<evidence type="ECO:0000256" key="4">
    <source>
        <dbReference type="ARBA" id="ARBA00022840"/>
    </source>
</evidence>
<evidence type="ECO:0000256" key="1">
    <source>
        <dbReference type="ARBA" id="ARBA00022679"/>
    </source>
</evidence>
<dbReference type="Gene3D" id="1.10.510.10">
    <property type="entry name" value="Transferase(Phosphotransferase) domain 1"/>
    <property type="match status" value="1"/>
</dbReference>
<feature type="transmembrane region" description="Helical" evidence="7">
    <location>
        <begin position="455"/>
        <end position="472"/>
    </location>
</feature>
<evidence type="ECO:0000256" key="3">
    <source>
        <dbReference type="ARBA" id="ARBA00022777"/>
    </source>
</evidence>
<keyword evidence="7" id="KW-0472">Membrane</keyword>
<keyword evidence="2 5" id="KW-0547">Nucleotide-binding</keyword>
<keyword evidence="7" id="KW-0812">Transmembrane</keyword>
<dbReference type="InterPro" id="IPR017441">
    <property type="entry name" value="Protein_kinase_ATP_BS"/>
</dbReference>
<feature type="compositionally biased region" description="Low complexity" evidence="6">
    <location>
        <begin position="271"/>
        <end position="300"/>
    </location>
</feature>
<dbReference type="InterPro" id="IPR000719">
    <property type="entry name" value="Prot_kinase_dom"/>
</dbReference>
<evidence type="ECO:0000313" key="10">
    <source>
        <dbReference type="Proteomes" id="UP000616724"/>
    </source>
</evidence>
<dbReference type="InterPro" id="IPR008271">
    <property type="entry name" value="Ser/Thr_kinase_AS"/>
</dbReference>
<dbReference type="PROSITE" id="PS00107">
    <property type="entry name" value="PROTEIN_KINASE_ATP"/>
    <property type="match status" value="1"/>
</dbReference>
<comment type="caution">
    <text evidence="9">The sequence shown here is derived from an EMBL/GenBank/DDBJ whole genome shotgun (WGS) entry which is preliminary data.</text>
</comment>
<sequence length="473" mass="48930">MGAPDGDCLGPYRLLSPLGAGGFGEVHLALDPEGHTVAVKILHPHVAADEVALTRLAREVEAMRRVQGPYVAELIEASLQSERPYLATRYVQGRPLSAVVSGDGPVGGEVLVRLARGLAEALAAVHAAGVIHRDLKPGNVILTDGEPVLIDFGIACLLDSATVTTSGAVLGTPGYLAPEILEGGETGPEADVFSLAATLAFAATGRHPYGTGPASAIGYRVVHHEPDLDGVPPWLEPLLRECLVPDPAARPPAAALPARLAAVAPVGRVAGSEGSATVPSSASSAGSAGSAAPVGPGVFASPPPPPAPPRPRPPFSSWRGGRPREDRESRRSREDRESGVHGLTTREWRPGRRGRSRLDASLPESAREHRRAVIHRRWVIGTGLLVALAAAAAKSPLPEVSLLLLTVYGAVMIIDGGVALFARQNRPRLVVDLAGAGGSVALWAVLGAFFSPLTLGLALGTVVFVLVVILLSS</sequence>
<dbReference type="RefSeq" id="WP_203893233.1">
    <property type="nucleotide sequence ID" value="NZ_BOOH01000042.1"/>
</dbReference>
<feature type="region of interest" description="Disordered" evidence="6">
    <location>
        <begin position="271"/>
        <end position="362"/>
    </location>
</feature>
<dbReference type="SMART" id="SM00220">
    <property type="entry name" value="S_TKc"/>
    <property type="match status" value="1"/>
</dbReference>
<evidence type="ECO:0000256" key="6">
    <source>
        <dbReference type="SAM" id="MobiDB-lite"/>
    </source>
</evidence>
<keyword evidence="3" id="KW-0418">Kinase</keyword>
<evidence type="ECO:0000256" key="7">
    <source>
        <dbReference type="SAM" id="Phobius"/>
    </source>
</evidence>
<dbReference type="Proteomes" id="UP000616724">
    <property type="component" value="Unassembled WGS sequence"/>
</dbReference>
<feature type="transmembrane region" description="Helical" evidence="7">
    <location>
        <begin position="429"/>
        <end position="449"/>
    </location>
</feature>
<feature type="compositionally biased region" description="Basic and acidic residues" evidence="6">
    <location>
        <begin position="322"/>
        <end position="350"/>
    </location>
</feature>
<dbReference type="PANTHER" id="PTHR43289:SF34">
    <property type="entry name" value="SERINE_THREONINE-PROTEIN KINASE YBDM-RELATED"/>
    <property type="match status" value="1"/>
</dbReference>
<dbReference type="Pfam" id="PF00069">
    <property type="entry name" value="Pkinase"/>
    <property type="match status" value="1"/>
</dbReference>
<proteinExistence type="predicted"/>
<evidence type="ECO:0000259" key="8">
    <source>
        <dbReference type="PROSITE" id="PS50011"/>
    </source>
</evidence>
<dbReference type="EMBL" id="BOOH01000042">
    <property type="protein sequence ID" value="GIH78741.1"/>
    <property type="molecule type" value="Genomic_DNA"/>
</dbReference>
<organism evidence="9 10">
    <name type="scientific">Planobispora longispora</name>
    <dbReference type="NCBI Taxonomy" id="28887"/>
    <lineage>
        <taxon>Bacteria</taxon>
        <taxon>Bacillati</taxon>
        <taxon>Actinomycetota</taxon>
        <taxon>Actinomycetes</taxon>
        <taxon>Streptosporangiales</taxon>
        <taxon>Streptosporangiaceae</taxon>
        <taxon>Planobispora</taxon>
    </lineage>
</organism>
<protein>
    <recommendedName>
        <fullName evidence="8">Protein kinase domain-containing protein</fullName>
    </recommendedName>
</protein>
<evidence type="ECO:0000313" key="9">
    <source>
        <dbReference type="EMBL" id="GIH78741.1"/>
    </source>
</evidence>
<keyword evidence="10" id="KW-1185">Reference proteome</keyword>
<keyword evidence="7" id="KW-1133">Transmembrane helix</keyword>
<reference evidence="9 10" key="1">
    <citation type="submission" date="2021-01" db="EMBL/GenBank/DDBJ databases">
        <title>Whole genome shotgun sequence of Planobispora longispora NBRC 13918.</title>
        <authorList>
            <person name="Komaki H."/>
            <person name="Tamura T."/>
        </authorList>
    </citation>
    <scope>NUCLEOTIDE SEQUENCE [LARGE SCALE GENOMIC DNA]</scope>
    <source>
        <strain evidence="9 10">NBRC 13918</strain>
    </source>
</reference>
<dbReference type="CDD" id="cd14014">
    <property type="entry name" value="STKc_PknB_like"/>
    <property type="match status" value="1"/>
</dbReference>
<dbReference type="PROSITE" id="PS00108">
    <property type="entry name" value="PROTEIN_KINASE_ST"/>
    <property type="match status" value="1"/>
</dbReference>
<gene>
    <name evidence="9" type="ORF">Plo01_51700</name>
</gene>